<dbReference type="EMBL" id="PEDL01000009">
    <property type="protein sequence ID" value="PHV70572.1"/>
    <property type="molecule type" value="Genomic_DNA"/>
</dbReference>
<evidence type="ECO:0000313" key="2">
    <source>
        <dbReference type="Proteomes" id="UP000224460"/>
    </source>
</evidence>
<name>A0AC61DBZ9_9FIRM</name>
<sequence>MDTSFTNLVFSGGGVWGIAYLGVLDYLYSENLMENVERIAGTSAGAITACLTSFNLPFSELRIIADSLDYSKVPGQDEVFTQRTLSPTIKKQLNKVFGNIDCVYRLIKQYGWYSSTYIYNWLQTQIAMQFDISKKQPPYTFADFQNTSIHKNNRPFLDLYLLGTDVSNQTSVVFSADSTPYVEVAEAVRISMSVPIFFEAIKTTALTTAQKNNPLVFSDGGLLAVYPIELFDKISLAQQTLGCMFTSPLIPEPIQNLIDFISHILSSTTTLQMDYYRRDPECMRRSIDINTGHTSSLNFNVSVGDPTYNFLYQAGYSAAQSYFTPKKG</sequence>
<evidence type="ECO:0000313" key="1">
    <source>
        <dbReference type="EMBL" id="PHV70572.1"/>
    </source>
</evidence>
<protein>
    <submittedName>
        <fullName evidence="1">Patatin</fullName>
    </submittedName>
</protein>
<accession>A0AC61DBZ9</accession>
<gene>
    <name evidence="1" type="ORF">CS063_09725</name>
</gene>
<proteinExistence type="predicted"/>
<organism evidence="1 2">
    <name type="scientific">Sporanaerobium hydrogeniformans</name>
    <dbReference type="NCBI Taxonomy" id="3072179"/>
    <lineage>
        <taxon>Bacteria</taxon>
        <taxon>Bacillati</taxon>
        <taxon>Bacillota</taxon>
        <taxon>Clostridia</taxon>
        <taxon>Lachnospirales</taxon>
        <taxon>Lachnospiraceae</taxon>
        <taxon>Sporanaerobium</taxon>
    </lineage>
</organism>
<keyword evidence="2" id="KW-1185">Reference proteome</keyword>
<comment type="caution">
    <text evidence="1">The sequence shown here is derived from an EMBL/GenBank/DDBJ whole genome shotgun (WGS) entry which is preliminary data.</text>
</comment>
<dbReference type="Proteomes" id="UP000224460">
    <property type="component" value="Unassembled WGS sequence"/>
</dbReference>
<reference evidence="1" key="1">
    <citation type="submission" date="2017-10" db="EMBL/GenBank/DDBJ databases">
        <title>Genome sequence of cellulolytic Lachnospiraceae bacterium XHS1971 isolated from hotspring sediment.</title>
        <authorList>
            <person name="Vasudevan G."/>
            <person name="Joshi A.J."/>
            <person name="Hivarkar S."/>
            <person name="Lanjekar V.B."/>
            <person name="Dhakephalkar P.K."/>
            <person name="Dagar S."/>
        </authorList>
    </citation>
    <scope>NUCLEOTIDE SEQUENCE</scope>
    <source>
        <strain evidence="1">XHS1971</strain>
    </source>
</reference>